<sequence>MINTPRQLMNQNAAHSFVSNSGFVDSRTLVSGVHMLTDPVTTVTATVRPTNAISLPTTTPGLSVVSPTCIPLLIPQVPSSIPSPGPVTAEVDRLASTETATTAIDASKATSNVASNAATTKENSSAFRAIFPQEFTSTQCVLSFPDPPKEAFGMHNHFTPVNKNPNMESTLATAVADTISTTISVSAHPSSVQPFPPERQSSQPISSILCTTKSHEHVITTNPFENPSDLKRTSSILSDNEASEALWCGTCGHVHDLSTAHTYEYSESVDSDLLCRLCRQPLVDPLDTKCGHTFCSSCLKSHLAVQALCPEDKQIINYLECQQSSNLVKRLLDKLLVICPNSEHCREILARCDLESHLAYWCRGAVVACVNNKLGCPYLGLRAKQPAHRWNCQFQPSVPQTITIADAPQISDRVAASTSSRNSPRDQRSSDSGGLRLLGNESSVKSAAPSQSGSHHESTSSAPCSTQETSAEAAQFAVEGQIGSIDLKLDGRSELGISLVGGCDTPLLCMIIQEIYLDGIAARDGRLRPGDQILEVNGEELAHVTHLQACLMLSSLTGPVCRLTVYREQAVEAGHSLSSPASQHRIDAKQELLRIVLPKSQEKRLGIKLAGKRNCLGLYVLGLVPDGQAQLDGRLRKDDRILEINGVDLSNGTQEQAAQLIADAKDQVTLVILRQVRPQTPDIIRAASGENVSKCVVFSTSGQQSTVASPAPVRAITCTTTVNPPPPPRGITTLSNVPLEPDVQLAAGARVCQERVLVLTKRPGESLGMSVAGGVASQRGDVPIYVTNLAPNGLVARSGRVFRGDILLAVNDIELLGLSHERAVEALKNARDTCTQVTLRLLKGPECSLEDRNFIPSWLFWLQLPRYCQIPRLVVLVRDPVIGLGFSIIGGNDFFPDANETVTNTTAKETDGPDGTRKTPTPRPIVIKSIVPGSPCYWDGRLKCGDILLSVDHYPLTNISHAHAVALLKHCTGEVKLRIVSWPGTIV</sequence>
<feature type="domain" description="RING-type" evidence="6">
    <location>
        <begin position="275"/>
        <end position="313"/>
    </location>
</feature>
<dbReference type="InterPro" id="IPR036034">
    <property type="entry name" value="PDZ_sf"/>
</dbReference>
<organism evidence="9 10">
    <name type="scientific">Fasciola hepatica</name>
    <name type="common">Liver fluke</name>
    <dbReference type="NCBI Taxonomy" id="6192"/>
    <lineage>
        <taxon>Eukaryota</taxon>
        <taxon>Metazoa</taxon>
        <taxon>Spiralia</taxon>
        <taxon>Lophotrochozoa</taxon>
        <taxon>Platyhelminthes</taxon>
        <taxon>Trematoda</taxon>
        <taxon>Digenea</taxon>
        <taxon>Plagiorchiida</taxon>
        <taxon>Echinostomata</taxon>
        <taxon>Echinostomatoidea</taxon>
        <taxon>Fasciolidae</taxon>
        <taxon>Fasciola</taxon>
    </lineage>
</organism>
<evidence type="ECO:0000313" key="9">
    <source>
        <dbReference type="EMBL" id="THD25118.1"/>
    </source>
</evidence>
<dbReference type="InterPro" id="IPR001841">
    <property type="entry name" value="Znf_RING"/>
</dbReference>
<evidence type="ECO:0000256" key="4">
    <source>
        <dbReference type="PROSITE-ProRule" id="PRU00207"/>
    </source>
</evidence>
<evidence type="ECO:0000259" key="7">
    <source>
        <dbReference type="PROSITE" id="PS50106"/>
    </source>
</evidence>
<evidence type="ECO:0000259" key="6">
    <source>
        <dbReference type="PROSITE" id="PS50089"/>
    </source>
</evidence>
<feature type="domain" description="PDZ" evidence="7">
    <location>
        <begin position="873"/>
        <end position="983"/>
    </location>
</feature>
<dbReference type="InterPro" id="IPR051342">
    <property type="entry name" value="PDZ_scaffold"/>
</dbReference>
<feature type="domain" description="PDZ" evidence="7">
    <location>
        <begin position="484"/>
        <end position="553"/>
    </location>
</feature>
<reference evidence="9" key="1">
    <citation type="submission" date="2019-03" db="EMBL/GenBank/DDBJ databases">
        <title>Improved annotation for the trematode Fasciola hepatica.</title>
        <authorList>
            <person name="Choi Y.-J."/>
            <person name="Martin J."/>
            <person name="Mitreva M."/>
        </authorList>
    </citation>
    <scope>NUCLEOTIDE SEQUENCE [LARGE SCALE GENOMIC DNA]</scope>
</reference>
<feature type="domain" description="PDZ" evidence="7">
    <location>
        <begin position="756"/>
        <end position="830"/>
    </location>
</feature>
<dbReference type="PROSITE" id="PS50089">
    <property type="entry name" value="ZF_RING_2"/>
    <property type="match status" value="1"/>
</dbReference>
<dbReference type="SMART" id="SM00184">
    <property type="entry name" value="RING"/>
    <property type="match status" value="1"/>
</dbReference>
<keyword evidence="1 4" id="KW-0479">Metal-binding</keyword>
<proteinExistence type="predicted"/>
<dbReference type="Pfam" id="PF00097">
    <property type="entry name" value="zf-C3HC4"/>
    <property type="match status" value="1"/>
</dbReference>
<evidence type="ECO:0000256" key="1">
    <source>
        <dbReference type="ARBA" id="ARBA00022723"/>
    </source>
</evidence>
<gene>
    <name evidence="9" type="ORF">D915_003900</name>
</gene>
<evidence type="ECO:0000256" key="3">
    <source>
        <dbReference type="ARBA" id="ARBA00022833"/>
    </source>
</evidence>
<dbReference type="InterPro" id="IPR001293">
    <property type="entry name" value="Znf_TRAF"/>
</dbReference>
<dbReference type="SUPFAM" id="SSF57850">
    <property type="entry name" value="RING/U-box"/>
    <property type="match status" value="1"/>
</dbReference>
<dbReference type="Pfam" id="PF00595">
    <property type="entry name" value="PDZ"/>
    <property type="match status" value="4"/>
</dbReference>
<keyword evidence="10" id="KW-1185">Reference proteome</keyword>
<keyword evidence="3 4" id="KW-0862">Zinc</keyword>
<evidence type="ECO:0000256" key="5">
    <source>
        <dbReference type="SAM" id="MobiDB-lite"/>
    </source>
</evidence>
<dbReference type="SUPFAM" id="SSF50156">
    <property type="entry name" value="PDZ domain-like"/>
    <property type="match status" value="4"/>
</dbReference>
<evidence type="ECO:0000256" key="2">
    <source>
        <dbReference type="ARBA" id="ARBA00022771"/>
    </source>
</evidence>
<dbReference type="InterPro" id="IPR013083">
    <property type="entry name" value="Znf_RING/FYVE/PHD"/>
</dbReference>
<dbReference type="AlphaFoldDB" id="A0A4E0RU30"/>
<comment type="caution">
    <text evidence="9">The sequence shown here is derived from an EMBL/GenBank/DDBJ whole genome shotgun (WGS) entry which is preliminary data.</text>
</comment>
<dbReference type="InterPro" id="IPR001478">
    <property type="entry name" value="PDZ"/>
</dbReference>
<dbReference type="PROSITE" id="PS50106">
    <property type="entry name" value="PDZ"/>
    <property type="match status" value="4"/>
</dbReference>
<dbReference type="PANTHER" id="PTHR19964">
    <property type="entry name" value="MULTIPLE PDZ DOMAIN PROTEIN"/>
    <property type="match status" value="1"/>
</dbReference>
<feature type="zinc finger region" description="TRAF-type" evidence="4">
    <location>
        <begin position="337"/>
        <end position="376"/>
    </location>
</feature>
<feature type="domain" description="TRAF-type" evidence="8">
    <location>
        <begin position="337"/>
        <end position="376"/>
    </location>
</feature>
<dbReference type="CDD" id="cd16637">
    <property type="entry name" value="mRING-HC-C3HC3D_LNX1-like"/>
    <property type="match status" value="1"/>
</dbReference>
<dbReference type="Gene3D" id="3.30.40.10">
    <property type="entry name" value="Zinc/RING finger domain, C3HC4 (zinc finger)"/>
    <property type="match status" value="1"/>
</dbReference>
<feature type="region of interest" description="Disordered" evidence="5">
    <location>
        <begin position="413"/>
        <end position="470"/>
    </location>
</feature>
<dbReference type="GO" id="GO:0008270">
    <property type="term" value="F:zinc ion binding"/>
    <property type="evidence" value="ECO:0007669"/>
    <property type="project" value="UniProtKB-KW"/>
</dbReference>
<dbReference type="Proteomes" id="UP000230066">
    <property type="component" value="Unassembled WGS sequence"/>
</dbReference>
<dbReference type="EMBL" id="JXXN02001283">
    <property type="protein sequence ID" value="THD25118.1"/>
    <property type="molecule type" value="Genomic_DNA"/>
</dbReference>
<dbReference type="Gene3D" id="2.30.42.10">
    <property type="match status" value="4"/>
</dbReference>
<protein>
    <submittedName>
        <fullName evidence="9">Ligand of Numb protein X 2</fullName>
    </submittedName>
</protein>
<dbReference type="PROSITE" id="PS50145">
    <property type="entry name" value="ZF_TRAF"/>
    <property type="match status" value="1"/>
</dbReference>
<dbReference type="SMART" id="SM00228">
    <property type="entry name" value="PDZ"/>
    <property type="match status" value="4"/>
</dbReference>
<dbReference type="InterPro" id="IPR018957">
    <property type="entry name" value="Znf_C3HC4_RING-type"/>
</dbReference>
<dbReference type="PROSITE" id="PS00518">
    <property type="entry name" value="ZF_RING_1"/>
    <property type="match status" value="1"/>
</dbReference>
<dbReference type="SUPFAM" id="SSF49599">
    <property type="entry name" value="TRAF domain-like"/>
    <property type="match status" value="1"/>
</dbReference>
<feature type="compositionally biased region" description="Polar residues" evidence="5">
    <location>
        <begin position="440"/>
        <end position="449"/>
    </location>
</feature>
<evidence type="ECO:0000313" key="10">
    <source>
        <dbReference type="Proteomes" id="UP000230066"/>
    </source>
</evidence>
<dbReference type="PANTHER" id="PTHR19964:SF84">
    <property type="entry name" value="LIGAND OF NUMB PROTEIN X 2-LIKE ISOFORM X1"/>
    <property type="match status" value="1"/>
</dbReference>
<feature type="domain" description="PDZ" evidence="7">
    <location>
        <begin position="594"/>
        <end position="676"/>
    </location>
</feature>
<accession>A0A4E0RU30</accession>
<name>A0A4E0RU30_FASHE</name>
<dbReference type="InterPro" id="IPR017907">
    <property type="entry name" value="Znf_RING_CS"/>
</dbReference>
<keyword evidence="2 4" id="KW-0863">Zinc-finger</keyword>
<evidence type="ECO:0000259" key="8">
    <source>
        <dbReference type="PROSITE" id="PS50145"/>
    </source>
</evidence>